<evidence type="ECO:0000256" key="11">
    <source>
        <dbReference type="ARBA" id="ARBA00023157"/>
    </source>
</evidence>
<evidence type="ECO:0000256" key="1">
    <source>
        <dbReference type="ARBA" id="ARBA00004251"/>
    </source>
</evidence>
<sequence>DYDQRNLPRCDLFGNHQGRCPSANIVYPTSSRFNIKMTHRKPRYWSTRKAKQEVEKAQLFGNLDFAEGGSDAIIQALSCKDQIGWRPNTRRILLFSSDADFHYAGDGKDYPSLGQIAAQVKQKDINLVFATPEKMYQRYKTISDFIQGSDVGIISNGSSNLKLTSKVTLLHSEEENVSVKGNRENTNTCENVKLGESITFEVEIELKSCPPNSTQYNTSIDISPLGISEKTTVNLNYICQCDCEKPNVSVPDSPKCSSKGTEVCGTCNPDTQAICSNQGLCSCGTCDCFTRTSTSAEKYSGQWCQCDDYSCPFHLGKICGDLVNYKIFRPHLCNGQGQCVCGKCQCNENYRGSTCEDCPDCKEVCRQYKPCVQCVVHKSGEYDQMECKSKCMTEGLIEKVDQLQGGADFKTCEFKDENDCRFYFSYKYMNDDKLTIQARKGLDCPTEVNKVAIILGVLIPIIVIGIIAIVVYKLLVDFHDRRVLAKFEKEAAAATWREDNPTYLTPVTHYPNPTYSGNQK</sequence>
<evidence type="ECO:0000313" key="18">
    <source>
        <dbReference type="EMBL" id="KAJ8307663.1"/>
    </source>
</evidence>
<dbReference type="InterPro" id="IPR015812">
    <property type="entry name" value="Integrin_bsu"/>
</dbReference>
<protein>
    <recommendedName>
        <fullName evidence="13">Integrin beta</fullName>
    </recommendedName>
</protein>
<dbReference type="Pfam" id="PF07974">
    <property type="entry name" value="EGF_2"/>
    <property type="match status" value="1"/>
</dbReference>
<feature type="non-terminal residue" evidence="18">
    <location>
        <position position="1"/>
    </location>
</feature>
<keyword evidence="3" id="KW-1003">Cell membrane</keyword>
<evidence type="ECO:0000256" key="13">
    <source>
        <dbReference type="RuleBase" id="RU000633"/>
    </source>
</evidence>
<keyword evidence="10 14" id="KW-0472">Membrane</keyword>
<evidence type="ECO:0000259" key="17">
    <source>
        <dbReference type="SMART" id="SM01242"/>
    </source>
</evidence>
<dbReference type="PANTHER" id="PTHR10082">
    <property type="entry name" value="INTEGRIN BETA SUBUNIT"/>
    <property type="match status" value="1"/>
</dbReference>
<dbReference type="Pfam" id="PF00362">
    <property type="entry name" value="Integrin_beta"/>
    <property type="match status" value="2"/>
</dbReference>
<dbReference type="Pfam" id="PF07965">
    <property type="entry name" value="Integrin_B_tail"/>
    <property type="match status" value="1"/>
</dbReference>
<feature type="domain" description="Integrin beta subunit tail" evidence="17">
    <location>
        <begin position="365"/>
        <end position="449"/>
    </location>
</feature>
<dbReference type="Gene3D" id="3.40.50.410">
    <property type="entry name" value="von Willebrand factor, type A domain"/>
    <property type="match status" value="1"/>
</dbReference>
<dbReference type="InterPro" id="IPR002369">
    <property type="entry name" value="Integrin_bsu_VWA"/>
</dbReference>
<evidence type="ECO:0000256" key="6">
    <source>
        <dbReference type="ARBA" id="ARBA00022737"/>
    </source>
</evidence>
<evidence type="ECO:0000256" key="7">
    <source>
        <dbReference type="ARBA" id="ARBA00022889"/>
    </source>
</evidence>
<dbReference type="InterPro" id="IPR036465">
    <property type="entry name" value="vWFA_dom_sf"/>
</dbReference>
<proteinExistence type="inferred from homology"/>
<comment type="caution">
    <text evidence="18">The sequence shown here is derived from an EMBL/GenBank/DDBJ whole genome shotgun (WGS) entry which is preliminary data.</text>
</comment>
<comment type="similarity">
    <text evidence="2 13">Belongs to the integrin beta chain family.</text>
</comment>
<dbReference type="SUPFAM" id="SSF69687">
    <property type="entry name" value="Integrin beta tail domain"/>
    <property type="match status" value="1"/>
</dbReference>
<keyword evidence="7 13" id="KW-0130">Cell adhesion</keyword>
<dbReference type="InterPro" id="IPR032695">
    <property type="entry name" value="Integrin_dom_sf"/>
</dbReference>
<dbReference type="Gene3D" id="2.60.40.1510">
    <property type="entry name" value="ntegrin, alpha v. Chain A, domain 3"/>
    <property type="match status" value="1"/>
</dbReference>
<evidence type="ECO:0000256" key="10">
    <source>
        <dbReference type="ARBA" id="ARBA00023136"/>
    </source>
</evidence>
<evidence type="ECO:0000259" key="16">
    <source>
        <dbReference type="SMART" id="SM01241"/>
    </source>
</evidence>
<dbReference type="PRINTS" id="PR01186">
    <property type="entry name" value="INTEGRINB"/>
</dbReference>
<dbReference type="Pfam" id="PF23105">
    <property type="entry name" value="EGF_integrin"/>
    <property type="match status" value="1"/>
</dbReference>
<dbReference type="SMART" id="SM01241">
    <property type="entry name" value="Integrin_b_cyt"/>
    <property type="match status" value="1"/>
</dbReference>
<dbReference type="InterPro" id="IPR012896">
    <property type="entry name" value="Integrin_bsu_tail"/>
</dbReference>
<organism evidence="18 19">
    <name type="scientific">Tegillarca granosa</name>
    <name type="common">Malaysian cockle</name>
    <name type="synonym">Anadara granosa</name>
    <dbReference type="NCBI Taxonomy" id="220873"/>
    <lineage>
        <taxon>Eukaryota</taxon>
        <taxon>Metazoa</taxon>
        <taxon>Spiralia</taxon>
        <taxon>Lophotrochozoa</taxon>
        <taxon>Mollusca</taxon>
        <taxon>Bivalvia</taxon>
        <taxon>Autobranchia</taxon>
        <taxon>Pteriomorphia</taxon>
        <taxon>Arcoida</taxon>
        <taxon>Arcoidea</taxon>
        <taxon>Arcidae</taxon>
        <taxon>Tegillarca</taxon>
    </lineage>
</organism>
<dbReference type="SUPFAM" id="SSF53300">
    <property type="entry name" value="vWA-like"/>
    <property type="match status" value="1"/>
</dbReference>
<name>A0ABQ9EWL1_TEGGR</name>
<evidence type="ECO:0000256" key="5">
    <source>
        <dbReference type="ARBA" id="ARBA00022729"/>
    </source>
</evidence>
<feature type="domain" description="Integrin beta subunit cytoplasmic" evidence="16">
    <location>
        <begin position="473"/>
        <end position="518"/>
    </location>
</feature>
<evidence type="ECO:0000256" key="14">
    <source>
        <dbReference type="SAM" id="Phobius"/>
    </source>
</evidence>
<evidence type="ECO:0000256" key="4">
    <source>
        <dbReference type="ARBA" id="ARBA00022692"/>
    </source>
</evidence>
<evidence type="ECO:0000256" key="9">
    <source>
        <dbReference type="ARBA" id="ARBA00023037"/>
    </source>
</evidence>
<keyword evidence="19" id="KW-1185">Reference proteome</keyword>
<dbReference type="InterPro" id="IPR057243">
    <property type="entry name" value="Integrin_I-EGF_CS"/>
</dbReference>
<comment type="subcellular location">
    <subcellularLocation>
        <location evidence="1 13">Cell membrane</location>
        <topology evidence="1 13">Single-pass type I membrane protein</topology>
    </subcellularLocation>
</comment>
<feature type="transmembrane region" description="Helical" evidence="14">
    <location>
        <begin position="451"/>
        <end position="472"/>
    </location>
</feature>
<keyword evidence="9 13" id="KW-0401">Integrin</keyword>
<feature type="domain" description="Integrin beta subunit VWA" evidence="15">
    <location>
        <begin position="1"/>
        <end position="241"/>
    </location>
</feature>
<keyword evidence="11" id="KW-1015">Disulfide bond</keyword>
<gene>
    <name evidence="18" type="ORF">KUTeg_014785</name>
</gene>
<keyword evidence="6" id="KW-0677">Repeat</keyword>
<accession>A0ABQ9EWL1</accession>
<dbReference type="Gene3D" id="1.20.5.630">
    <property type="entry name" value="Integrin beta subunit, cytoplasmic domain"/>
    <property type="match status" value="1"/>
</dbReference>
<dbReference type="Gene3D" id="1.20.5.100">
    <property type="entry name" value="Cytochrome c1, transmembrane anchor, C-terminal"/>
    <property type="match status" value="1"/>
</dbReference>
<evidence type="ECO:0000256" key="2">
    <source>
        <dbReference type="ARBA" id="ARBA00007449"/>
    </source>
</evidence>
<evidence type="ECO:0000256" key="8">
    <source>
        <dbReference type="ARBA" id="ARBA00022989"/>
    </source>
</evidence>
<dbReference type="Gene3D" id="4.10.1240.30">
    <property type="match status" value="1"/>
</dbReference>
<dbReference type="SMART" id="SM01242">
    <property type="entry name" value="Integrin_B_tail"/>
    <property type="match status" value="1"/>
</dbReference>
<evidence type="ECO:0000256" key="3">
    <source>
        <dbReference type="ARBA" id="ARBA00022475"/>
    </source>
</evidence>
<dbReference type="InterPro" id="IPR014836">
    <property type="entry name" value="Integrin_bsu_cyt_dom"/>
</dbReference>
<dbReference type="EMBL" id="JARBDR010000762">
    <property type="protein sequence ID" value="KAJ8307663.1"/>
    <property type="molecule type" value="Genomic_DNA"/>
</dbReference>
<dbReference type="Gene3D" id="2.10.25.10">
    <property type="entry name" value="Laminin"/>
    <property type="match status" value="2"/>
</dbReference>
<keyword evidence="12" id="KW-0325">Glycoprotein</keyword>
<dbReference type="SUPFAM" id="SSF69179">
    <property type="entry name" value="Integrin domains"/>
    <property type="match status" value="1"/>
</dbReference>
<dbReference type="InterPro" id="IPR036349">
    <property type="entry name" value="Integrin_bsu_tail_dom_sf"/>
</dbReference>
<evidence type="ECO:0000313" key="19">
    <source>
        <dbReference type="Proteomes" id="UP001217089"/>
    </source>
</evidence>
<dbReference type="PANTHER" id="PTHR10082:SF60">
    <property type="entry name" value="INTEGRIN BETA-PS"/>
    <property type="match status" value="1"/>
</dbReference>
<dbReference type="SUPFAM" id="SSF57196">
    <property type="entry name" value="EGF/Laminin"/>
    <property type="match status" value="1"/>
</dbReference>
<evidence type="ECO:0000256" key="12">
    <source>
        <dbReference type="ARBA" id="ARBA00023180"/>
    </source>
</evidence>
<dbReference type="SMART" id="SM00187">
    <property type="entry name" value="INB"/>
    <property type="match status" value="1"/>
</dbReference>
<reference evidence="18 19" key="1">
    <citation type="submission" date="2022-12" db="EMBL/GenBank/DDBJ databases">
        <title>Chromosome-level genome of Tegillarca granosa.</title>
        <authorList>
            <person name="Kim J."/>
        </authorList>
    </citation>
    <scope>NUCLEOTIDE SEQUENCE [LARGE SCALE GENOMIC DNA]</scope>
    <source>
        <strain evidence="18">Teg-2019</strain>
        <tissue evidence="18">Adductor muscle</tissue>
    </source>
</reference>
<dbReference type="InterPro" id="IPR013111">
    <property type="entry name" value="EGF_extracell"/>
</dbReference>
<keyword evidence="5" id="KW-0732">Signal</keyword>
<evidence type="ECO:0000259" key="15">
    <source>
        <dbReference type="SMART" id="SM00187"/>
    </source>
</evidence>
<dbReference type="Pfam" id="PF08725">
    <property type="entry name" value="Integrin_b_cyt"/>
    <property type="match status" value="1"/>
</dbReference>
<keyword evidence="4 13" id="KW-0812">Transmembrane</keyword>
<dbReference type="Proteomes" id="UP001217089">
    <property type="component" value="Unassembled WGS sequence"/>
</dbReference>
<dbReference type="InterPro" id="IPR057073">
    <property type="entry name" value="EGF_integrin_2"/>
</dbReference>
<dbReference type="PROSITE" id="PS00243">
    <property type="entry name" value="I_EGF_1"/>
    <property type="match status" value="1"/>
</dbReference>
<keyword evidence="8 14" id="KW-1133">Transmembrane helix</keyword>